<name>A0A7W8KGT4_9DEIO</name>
<evidence type="ECO:0000313" key="2">
    <source>
        <dbReference type="EMBL" id="GHF55474.1"/>
    </source>
</evidence>
<accession>A0A7W8KGT4</accession>
<feature type="domain" description="DUF402" evidence="1">
    <location>
        <begin position="73"/>
        <end position="167"/>
    </location>
</feature>
<evidence type="ECO:0000259" key="1">
    <source>
        <dbReference type="Pfam" id="PF04167"/>
    </source>
</evidence>
<sequence>MKRKVFDLRPWARVARHTQTVLTLPGYVIVDFVAHDVIRPLDVMFGERTLRVLDSGYRWVRVHPTGRGPGALGSALSAMLDGDGVPVQVYVDIHWGEGVGEGGLPWTDDAYLDVIGNWRVEDTHAGRVIETHIIDAEDLDAAVGAGAVTPEQAQAVWAHARDVQAELLGDTYAPLAVLRRYLSDPYT</sequence>
<reference evidence="3 4" key="3">
    <citation type="submission" date="2020-08" db="EMBL/GenBank/DDBJ databases">
        <title>Genomic Encyclopedia of Type Strains, Phase IV (KMG-IV): sequencing the most valuable type-strain genomes for metagenomic binning, comparative biology and taxonomic classification.</title>
        <authorList>
            <person name="Goeker M."/>
        </authorList>
    </citation>
    <scope>NUCLEOTIDE SEQUENCE [LARGE SCALE GENOMIC DNA]</scope>
    <source>
        <strain evidence="3 4">DSM 27521</strain>
    </source>
</reference>
<evidence type="ECO:0000313" key="4">
    <source>
        <dbReference type="Proteomes" id="UP000539473"/>
    </source>
</evidence>
<comment type="caution">
    <text evidence="3">The sequence shown here is derived from an EMBL/GenBank/DDBJ whole genome shotgun (WGS) entry which is preliminary data.</text>
</comment>
<protein>
    <recommendedName>
        <fullName evidence="1">DUF402 domain-containing protein</fullName>
    </recommendedName>
</protein>
<dbReference type="EMBL" id="BNAJ01000010">
    <property type="protein sequence ID" value="GHF55474.1"/>
    <property type="molecule type" value="Genomic_DNA"/>
</dbReference>
<dbReference type="Proteomes" id="UP000539473">
    <property type="component" value="Unassembled WGS sequence"/>
</dbReference>
<keyword evidence="5" id="KW-1185">Reference proteome</keyword>
<dbReference type="RefSeq" id="WP_184113792.1">
    <property type="nucleotide sequence ID" value="NZ_BNAJ01000010.1"/>
</dbReference>
<dbReference type="SUPFAM" id="SSF159234">
    <property type="entry name" value="FomD-like"/>
    <property type="match status" value="1"/>
</dbReference>
<dbReference type="InterPro" id="IPR007295">
    <property type="entry name" value="DUF402"/>
</dbReference>
<reference evidence="5" key="2">
    <citation type="journal article" date="2019" name="Int. J. Syst. Evol. Microbiol.">
        <title>The Global Catalogue of Microorganisms (GCM) 10K type strain sequencing project: providing services to taxonomists for standard genome sequencing and annotation.</title>
        <authorList>
            <consortium name="The Broad Institute Genomics Platform"/>
            <consortium name="The Broad Institute Genome Sequencing Center for Infectious Disease"/>
            <person name="Wu L."/>
            <person name="Ma J."/>
        </authorList>
    </citation>
    <scope>NUCLEOTIDE SEQUENCE [LARGE SCALE GENOMIC DNA]</scope>
    <source>
        <strain evidence="5">CGMCC 1.18437</strain>
    </source>
</reference>
<dbReference type="Pfam" id="PF04167">
    <property type="entry name" value="DUF402"/>
    <property type="match status" value="1"/>
</dbReference>
<dbReference type="InterPro" id="IPR035930">
    <property type="entry name" value="FomD-like_sf"/>
</dbReference>
<organism evidence="3 4">
    <name type="scientific">Deinococcus metalli</name>
    <dbReference type="NCBI Taxonomy" id="1141878"/>
    <lineage>
        <taxon>Bacteria</taxon>
        <taxon>Thermotogati</taxon>
        <taxon>Deinococcota</taxon>
        <taxon>Deinococci</taxon>
        <taxon>Deinococcales</taxon>
        <taxon>Deinococcaceae</taxon>
        <taxon>Deinococcus</taxon>
    </lineage>
</organism>
<evidence type="ECO:0000313" key="5">
    <source>
        <dbReference type="Proteomes" id="UP000619376"/>
    </source>
</evidence>
<gene>
    <name evidence="2" type="ORF">GCM10017781_34810</name>
    <name evidence="3" type="ORF">HNQ07_003352</name>
</gene>
<dbReference type="AlphaFoldDB" id="A0A7W8KGT4"/>
<evidence type="ECO:0000313" key="3">
    <source>
        <dbReference type="EMBL" id="MBB5377852.1"/>
    </source>
</evidence>
<dbReference type="PANTHER" id="PTHR41271">
    <property type="entry name" value="DUF402 DOMAIN-CONTAINING PROTEIN"/>
    <property type="match status" value="1"/>
</dbReference>
<dbReference type="Proteomes" id="UP000619376">
    <property type="component" value="Unassembled WGS sequence"/>
</dbReference>
<reference evidence="2" key="4">
    <citation type="submission" date="2024-05" db="EMBL/GenBank/DDBJ databases">
        <authorList>
            <person name="Sun Q."/>
            <person name="Zhou Y."/>
        </authorList>
    </citation>
    <scope>NUCLEOTIDE SEQUENCE</scope>
    <source>
        <strain evidence="2">CGMCC 1.18437</strain>
    </source>
</reference>
<dbReference type="PANTHER" id="PTHR41271:SF1">
    <property type="entry name" value="DUF402 DOMAIN-CONTAINING PROTEIN"/>
    <property type="match status" value="1"/>
</dbReference>
<dbReference type="Gene3D" id="2.40.380.10">
    <property type="entry name" value="FomD-like"/>
    <property type="match status" value="1"/>
</dbReference>
<reference evidence="2" key="1">
    <citation type="journal article" date="2014" name="Int. J. Syst. Evol. Microbiol.">
        <title>Complete genome of a new Firmicutes species belonging to the dominant human colonic microbiota ('Ruminococcus bicirculans') reveals two chromosomes and a selective capacity to utilize plant glucans.</title>
        <authorList>
            <consortium name="NISC Comparative Sequencing Program"/>
            <person name="Wegmann U."/>
            <person name="Louis P."/>
            <person name="Goesmann A."/>
            <person name="Henrissat B."/>
            <person name="Duncan S.H."/>
            <person name="Flint H.J."/>
        </authorList>
    </citation>
    <scope>NUCLEOTIDE SEQUENCE</scope>
    <source>
        <strain evidence="2">CGMCC 1.18437</strain>
    </source>
</reference>
<proteinExistence type="predicted"/>
<dbReference type="EMBL" id="JACHFK010000009">
    <property type="protein sequence ID" value="MBB5377852.1"/>
    <property type="molecule type" value="Genomic_DNA"/>
</dbReference>